<evidence type="ECO:0000313" key="3">
    <source>
        <dbReference type="EMBL" id="MEJ8845584.1"/>
    </source>
</evidence>
<keyword evidence="4" id="KW-1185">Reference proteome</keyword>
<evidence type="ECO:0000313" key="4">
    <source>
        <dbReference type="Proteomes" id="UP001385892"/>
    </source>
</evidence>
<feature type="transmembrane region" description="Helical" evidence="1">
    <location>
        <begin position="60"/>
        <end position="78"/>
    </location>
</feature>
<evidence type="ECO:0000256" key="1">
    <source>
        <dbReference type="SAM" id="Phobius"/>
    </source>
</evidence>
<dbReference type="RefSeq" id="WP_340340742.1">
    <property type="nucleotide sequence ID" value="NZ_JBBKZT010000001.1"/>
</dbReference>
<gene>
    <name evidence="3" type="ORF">WKW82_02930</name>
</gene>
<dbReference type="Proteomes" id="UP001385892">
    <property type="component" value="Unassembled WGS sequence"/>
</dbReference>
<name>A0ABU8WF33_9BURK</name>
<sequence length="81" mass="8828">MTAMRSWAVLAIVCAVLLGGCTALAGDVAHWPGSLPAIALMVLGKAANDRVKLLKWPMEFAFWSAILLIFCNLVYLHFKPL</sequence>
<dbReference type="PROSITE" id="PS51257">
    <property type="entry name" value="PROKAR_LIPOPROTEIN"/>
    <property type="match status" value="1"/>
</dbReference>
<keyword evidence="2" id="KW-0732">Signal</keyword>
<keyword evidence="1" id="KW-0812">Transmembrane</keyword>
<feature type="signal peptide" evidence="2">
    <location>
        <begin position="1"/>
        <end position="25"/>
    </location>
</feature>
<comment type="caution">
    <text evidence="3">The sequence shown here is derived from an EMBL/GenBank/DDBJ whole genome shotgun (WGS) entry which is preliminary data.</text>
</comment>
<proteinExistence type="predicted"/>
<reference evidence="3 4" key="1">
    <citation type="submission" date="2024-03" db="EMBL/GenBank/DDBJ databases">
        <title>Novel species of the genus Variovorax.</title>
        <authorList>
            <person name="Liu Q."/>
            <person name="Xin Y.-H."/>
        </authorList>
    </citation>
    <scope>NUCLEOTIDE SEQUENCE [LARGE SCALE GENOMIC DNA]</scope>
    <source>
        <strain evidence="3 4">KACC 18900</strain>
    </source>
</reference>
<keyword evidence="1" id="KW-1133">Transmembrane helix</keyword>
<keyword evidence="1" id="KW-0472">Membrane</keyword>
<protein>
    <submittedName>
        <fullName evidence="3">Uncharacterized protein</fullName>
    </submittedName>
</protein>
<accession>A0ABU8WF33</accession>
<organism evidence="3 4">
    <name type="scientific">Variovorax rhizosphaerae</name>
    <dbReference type="NCBI Taxonomy" id="1836200"/>
    <lineage>
        <taxon>Bacteria</taxon>
        <taxon>Pseudomonadati</taxon>
        <taxon>Pseudomonadota</taxon>
        <taxon>Betaproteobacteria</taxon>
        <taxon>Burkholderiales</taxon>
        <taxon>Comamonadaceae</taxon>
        <taxon>Variovorax</taxon>
    </lineage>
</organism>
<dbReference type="EMBL" id="JBBKZT010000001">
    <property type="protein sequence ID" value="MEJ8845584.1"/>
    <property type="molecule type" value="Genomic_DNA"/>
</dbReference>
<feature type="chain" id="PRO_5046985289" evidence="2">
    <location>
        <begin position="26"/>
        <end position="81"/>
    </location>
</feature>
<evidence type="ECO:0000256" key="2">
    <source>
        <dbReference type="SAM" id="SignalP"/>
    </source>
</evidence>